<dbReference type="GO" id="GO:0009088">
    <property type="term" value="P:threonine biosynthetic process"/>
    <property type="evidence" value="ECO:0007669"/>
    <property type="project" value="UniProtKB-KW"/>
</dbReference>
<dbReference type="Gene3D" id="3.90.1200.10">
    <property type="match status" value="1"/>
</dbReference>
<evidence type="ECO:0000256" key="2">
    <source>
        <dbReference type="ARBA" id="ARBA00022679"/>
    </source>
</evidence>
<evidence type="ECO:0000313" key="9">
    <source>
        <dbReference type="EMBL" id="ACL23638.1"/>
    </source>
</evidence>
<dbReference type="InterPro" id="IPR050249">
    <property type="entry name" value="Pseudomonas-type_ThrB"/>
</dbReference>
<keyword evidence="5" id="KW-0418">Kinase</keyword>
<dbReference type="InterPro" id="IPR011009">
    <property type="entry name" value="Kinase-like_dom_sf"/>
</dbReference>
<dbReference type="CDD" id="cd05153">
    <property type="entry name" value="HomoserineK_II"/>
    <property type="match status" value="1"/>
</dbReference>
<dbReference type="HOGENOM" id="CLU_854845_0_0_0"/>
<dbReference type="RefSeq" id="WP_012616004.1">
    <property type="nucleotide sequence ID" value="NC_011831.1"/>
</dbReference>
<evidence type="ECO:0000256" key="1">
    <source>
        <dbReference type="ARBA" id="ARBA00022605"/>
    </source>
</evidence>
<organism evidence="9 10">
    <name type="scientific">Chloroflexus aggregans (strain MD-66 / DSM 9485)</name>
    <dbReference type="NCBI Taxonomy" id="326427"/>
    <lineage>
        <taxon>Bacteria</taxon>
        <taxon>Bacillati</taxon>
        <taxon>Chloroflexota</taxon>
        <taxon>Chloroflexia</taxon>
        <taxon>Chloroflexales</taxon>
        <taxon>Chloroflexineae</taxon>
        <taxon>Chloroflexaceae</taxon>
        <taxon>Chloroflexus</taxon>
    </lineage>
</organism>
<keyword evidence="2" id="KW-0808">Transferase</keyword>
<reference evidence="9" key="1">
    <citation type="submission" date="2008-12" db="EMBL/GenBank/DDBJ databases">
        <title>Complete sequence of Chloroflexus aggregans DSM 9485.</title>
        <authorList>
            <consortium name="US DOE Joint Genome Institute"/>
            <person name="Lucas S."/>
            <person name="Copeland A."/>
            <person name="Lapidus A."/>
            <person name="Glavina del Rio T."/>
            <person name="Dalin E."/>
            <person name="Tice H."/>
            <person name="Pitluck S."/>
            <person name="Foster B."/>
            <person name="Larimer F."/>
            <person name="Land M."/>
            <person name="Hauser L."/>
            <person name="Kyrpides N."/>
            <person name="Mikhailova N."/>
            <person name="Bryant D."/>
            <person name="Richardson P."/>
        </authorList>
    </citation>
    <scope>NUCLEOTIDE SEQUENCE</scope>
    <source>
        <strain evidence="9">DSM 9485</strain>
    </source>
</reference>
<dbReference type="PANTHER" id="PTHR21064">
    <property type="entry name" value="AMINOGLYCOSIDE PHOSPHOTRANSFERASE DOMAIN-CONTAINING PROTEIN-RELATED"/>
    <property type="match status" value="1"/>
</dbReference>
<evidence type="ECO:0000256" key="4">
    <source>
        <dbReference type="ARBA" id="ARBA00022741"/>
    </source>
</evidence>
<dbReference type="Proteomes" id="UP000002508">
    <property type="component" value="Chromosome"/>
</dbReference>
<accession>B8G505</accession>
<comment type="similarity">
    <text evidence="7">Belongs to the pseudomonas-type ThrB family.</text>
</comment>
<dbReference type="AlphaFoldDB" id="B8G505"/>
<dbReference type="eggNOG" id="COG2334">
    <property type="taxonomic scope" value="Bacteria"/>
</dbReference>
<dbReference type="GO" id="GO:0004413">
    <property type="term" value="F:homoserine kinase activity"/>
    <property type="evidence" value="ECO:0007669"/>
    <property type="project" value="InterPro"/>
</dbReference>
<sequence>MLTHDDIARVLAYYDIGELRSSRPASHGAINETAFIETTVGRFVIRRNRRQQGFQAIRLRHRLLEWLRQRGFPAPRVLPARNGDTVVILNDRVYELSVFIIGDEFNPSRPRQLSDIGRVLASYHRAVSDFPDPPPEPPPRYLPSSLGSLTERLITRDILGDLTNALHWYERRIAELRRRLSDEAYATLPHLLIHGDIHRDNLIFRGDAVAALIDYDQIGIDARLVDLVDGLVDMAIGAPPPNWSMWGVYRAPLDIERVKLLLSAYNAIAPLSTSEVNALPALLETVWLQGNLRRVLSTPDADPDYHLELLGQGRWLSEWMDRYREQVIAAAMVY</sequence>
<evidence type="ECO:0000313" key="10">
    <source>
        <dbReference type="Proteomes" id="UP000002508"/>
    </source>
</evidence>
<dbReference type="Gene3D" id="3.30.200.20">
    <property type="entry name" value="Phosphorylase Kinase, domain 1"/>
    <property type="match status" value="1"/>
</dbReference>
<dbReference type="OrthoDB" id="48950at2"/>
<gene>
    <name evidence="9" type="ordered locus">Cagg_0714</name>
</gene>
<proteinExistence type="inferred from homology"/>
<evidence type="ECO:0000256" key="3">
    <source>
        <dbReference type="ARBA" id="ARBA00022697"/>
    </source>
</evidence>
<evidence type="ECO:0000259" key="8">
    <source>
        <dbReference type="Pfam" id="PF01636"/>
    </source>
</evidence>
<evidence type="ECO:0000256" key="5">
    <source>
        <dbReference type="ARBA" id="ARBA00022777"/>
    </source>
</evidence>
<keyword evidence="6" id="KW-0067">ATP-binding</keyword>
<dbReference type="SUPFAM" id="SSF56112">
    <property type="entry name" value="Protein kinase-like (PK-like)"/>
    <property type="match status" value="1"/>
</dbReference>
<dbReference type="STRING" id="326427.Cagg_0714"/>
<dbReference type="GO" id="GO:0005524">
    <property type="term" value="F:ATP binding"/>
    <property type="evidence" value="ECO:0007669"/>
    <property type="project" value="UniProtKB-KW"/>
</dbReference>
<protein>
    <submittedName>
        <fullName evidence="9">Aminoglycoside phosphotransferase</fullName>
    </submittedName>
</protein>
<dbReference type="InterPro" id="IPR002575">
    <property type="entry name" value="Aminoglycoside_PTrfase"/>
</dbReference>
<keyword evidence="3" id="KW-0791">Threonine biosynthesis</keyword>
<evidence type="ECO:0000256" key="6">
    <source>
        <dbReference type="ARBA" id="ARBA00022840"/>
    </source>
</evidence>
<dbReference type="EMBL" id="CP001337">
    <property type="protein sequence ID" value="ACL23638.1"/>
    <property type="molecule type" value="Genomic_DNA"/>
</dbReference>
<dbReference type="KEGG" id="cag:Cagg_0714"/>
<keyword evidence="10" id="KW-1185">Reference proteome</keyword>
<dbReference type="Pfam" id="PF01636">
    <property type="entry name" value="APH"/>
    <property type="match status" value="1"/>
</dbReference>
<evidence type="ECO:0000256" key="7">
    <source>
        <dbReference type="ARBA" id="ARBA00038240"/>
    </source>
</evidence>
<dbReference type="InterPro" id="IPR005280">
    <property type="entry name" value="Homoserine_kinase_II"/>
</dbReference>
<feature type="domain" description="Aminoglycoside phosphotransferase" evidence="8">
    <location>
        <begin position="23"/>
        <end position="233"/>
    </location>
</feature>
<keyword evidence="1" id="KW-0028">Amino-acid biosynthesis</keyword>
<name>B8G505_CHLAD</name>
<dbReference type="PANTHER" id="PTHR21064:SF6">
    <property type="entry name" value="AMINOGLYCOSIDE PHOSPHOTRANSFERASE DOMAIN-CONTAINING PROTEIN"/>
    <property type="match status" value="1"/>
</dbReference>
<keyword evidence="4" id="KW-0547">Nucleotide-binding</keyword>